<proteinExistence type="predicted"/>
<evidence type="ECO:0000313" key="1">
    <source>
        <dbReference type="EMBL" id="GAG73245.1"/>
    </source>
</evidence>
<name>X0ZTU9_9ZZZZ</name>
<accession>X0ZTU9</accession>
<dbReference type="EMBL" id="BART01001788">
    <property type="protein sequence ID" value="GAG73245.1"/>
    <property type="molecule type" value="Genomic_DNA"/>
</dbReference>
<gene>
    <name evidence="1" type="ORF">S01H4_05977</name>
</gene>
<comment type="caution">
    <text evidence="1">The sequence shown here is derived from an EMBL/GenBank/DDBJ whole genome shotgun (WGS) entry which is preliminary data.</text>
</comment>
<protein>
    <submittedName>
        <fullName evidence="1">Uncharacterized protein</fullName>
    </submittedName>
</protein>
<dbReference type="AlphaFoldDB" id="X0ZTU9"/>
<sequence>MLMTLESLNYADQSKDLLKADVDILLSQVIRMSDLIEKARISVRTGMIEED</sequence>
<reference evidence="1" key="1">
    <citation type="journal article" date="2014" name="Front. Microbiol.">
        <title>High frequency of phylogenetically diverse reductive dehalogenase-homologous genes in deep subseafloor sedimentary metagenomes.</title>
        <authorList>
            <person name="Kawai M."/>
            <person name="Futagami T."/>
            <person name="Toyoda A."/>
            <person name="Takaki Y."/>
            <person name="Nishi S."/>
            <person name="Hori S."/>
            <person name="Arai W."/>
            <person name="Tsubouchi T."/>
            <person name="Morono Y."/>
            <person name="Uchiyama I."/>
            <person name="Ito T."/>
            <person name="Fujiyama A."/>
            <person name="Inagaki F."/>
            <person name="Takami H."/>
        </authorList>
    </citation>
    <scope>NUCLEOTIDE SEQUENCE</scope>
    <source>
        <strain evidence="1">Expedition CK06-06</strain>
    </source>
</reference>
<organism evidence="1">
    <name type="scientific">marine sediment metagenome</name>
    <dbReference type="NCBI Taxonomy" id="412755"/>
    <lineage>
        <taxon>unclassified sequences</taxon>
        <taxon>metagenomes</taxon>
        <taxon>ecological metagenomes</taxon>
    </lineage>
</organism>